<keyword evidence="1" id="KW-0175">Coiled coil</keyword>
<evidence type="ECO:0000256" key="1">
    <source>
        <dbReference type="SAM" id="Coils"/>
    </source>
</evidence>
<dbReference type="EMBL" id="JAPZBU010000009">
    <property type="protein sequence ID" value="KAJ5385731.1"/>
    <property type="molecule type" value="Genomic_DNA"/>
</dbReference>
<reference evidence="3" key="2">
    <citation type="journal article" date="2023" name="IMA Fungus">
        <title>Comparative genomic study of the Penicillium genus elucidates a diverse pangenome and 15 lateral gene transfer events.</title>
        <authorList>
            <person name="Petersen C."/>
            <person name="Sorensen T."/>
            <person name="Nielsen M.R."/>
            <person name="Sondergaard T.E."/>
            <person name="Sorensen J.L."/>
            <person name="Fitzpatrick D.A."/>
            <person name="Frisvad J.C."/>
            <person name="Nielsen K.L."/>
        </authorList>
    </citation>
    <scope>NUCLEOTIDE SEQUENCE</scope>
    <source>
        <strain evidence="3">IBT 29677</strain>
    </source>
</reference>
<comment type="caution">
    <text evidence="3">The sequence shown here is derived from an EMBL/GenBank/DDBJ whole genome shotgun (WGS) entry which is preliminary data.</text>
</comment>
<feature type="coiled-coil region" evidence="1">
    <location>
        <begin position="103"/>
        <end position="130"/>
    </location>
</feature>
<evidence type="ECO:0000313" key="3">
    <source>
        <dbReference type="EMBL" id="KAJ5385731.1"/>
    </source>
</evidence>
<evidence type="ECO:0000256" key="2">
    <source>
        <dbReference type="SAM" id="MobiDB-lite"/>
    </source>
</evidence>
<feature type="compositionally biased region" description="Polar residues" evidence="2">
    <location>
        <begin position="24"/>
        <end position="36"/>
    </location>
</feature>
<accession>A0A9X0B2H5</accession>
<dbReference type="GeneID" id="81371889"/>
<proteinExistence type="predicted"/>
<protein>
    <submittedName>
        <fullName evidence="3">Uncharacterized protein</fullName>
    </submittedName>
</protein>
<keyword evidence="4" id="KW-1185">Reference proteome</keyword>
<organism evidence="3 4">
    <name type="scientific">Penicillium cosmopolitanum</name>
    <dbReference type="NCBI Taxonomy" id="1131564"/>
    <lineage>
        <taxon>Eukaryota</taxon>
        <taxon>Fungi</taxon>
        <taxon>Dikarya</taxon>
        <taxon>Ascomycota</taxon>
        <taxon>Pezizomycotina</taxon>
        <taxon>Eurotiomycetes</taxon>
        <taxon>Eurotiomycetidae</taxon>
        <taxon>Eurotiales</taxon>
        <taxon>Aspergillaceae</taxon>
        <taxon>Penicillium</taxon>
    </lineage>
</organism>
<dbReference type="Proteomes" id="UP001147747">
    <property type="component" value="Unassembled WGS sequence"/>
</dbReference>
<dbReference type="RefSeq" id="XP_056483529.1">
    <property type="nucleotide sequence ID" value="XM_056632909.1"/>
</dbReference>
<reference evidence="3" key="1">
    <citation type="submission" date="2022-12" db="EMBL/GenBank/DDBJ databases">
        <authorList>
            <person name="Petersen C."/>
        </authorList>
    </citation>
    <scope>NUCLEOTIDE SEQUENCE</scope>
    <source>
        <strain evidence="3">IBT 29677</strain>
    </source>
</reference>
<evidence type="ECO:0000313" key="4">
    <source>
        <dbReference type="Proteomes" id="UP001147747"/>
    </source>
</evidence>
<dbReference type="OrthoDB" id="4363188at2759"/>
<feature type="compositionally biased region" description="Polar residues" evidence="2">
    <location>
        <begin position="46"/>
        <end position="56"/>
    </location>
</feature>
<gene>
    <name evidence="3" type="ORF">N7509_008272</name>
</gene>
<feature type="region of interest" description="Disordered" evidence="2">
    <location>
        <begin position="1"/>
        <end position="96"/>
    </location>
</feature>
<name>A0A9X0B2H5_9EURO</name>
<dbReference type="AlphaFoldDB" id="A0A9X0B2H5"/>
<sequence>MEQVLKILKGKAMEGEKSGPLDANSHQPQTNASIQTERAGAPAGKNLQNRPSSNRVVPTKRVREPKAVDGSKCGECQHMNHASEQHASPLKGPDGNAAKRLLRRNLAVDIEMLKEEMEHMKAMLASHESLLTQRFKKKRVSFTDER</sequence>